<evidence type="ECO:0000256" key="1">
    <source>
        <dbReference type="ARBA" id="ARBA00006566"/>
    </source>
</evidence>
<dbReference type="PROSITE" id="PS00106">
    <property type="entry name" value="GALACTOKINASE"/>
    <property type="match status" value="1"/>
</dbReference>
<dbReference type="InterPro" id="IPR019741">
    <property type="entry name" value="Galactokinase_CS"/>
</dbReference>
<dbReference type="InterPro" id="IPR000705">
    <property type="entry name" value="Galactokinase"/>
</dbReference>
<evidence type="ECO:0000256" key="9">
    <source>
        <dbReference type="ARBA" id="ARBA00023144"/>
    </source>
</evidence>
<evidence type="ECO:0000256" key="10">
    <source>
        <dbReference type="ARBA" id="ARBA00023277"/>
    </source>
</evidence>
<evidence type="ECO:0000256" key="12">
    <source>
        <dbReference type="NCBIfam" id="TIGR00131"/>
    </source>
</evidence>
<feature type="binding site" evidence="11">
    <location>
        <position position="221"/>
    </location>
    <ligand>
        <name>substrate</name>
    </ligand>
</feature>
<dbReference type="EC" id="2.7.1.6" evidence="11 12"/>
<feature type="domain" description="GHMP kinase C-terminal" evidence="14">
    <location>
        <begin position="279"/>
        <end position="355"/>
    </location>
</feature>
<keyword evidence="4 11" id="KW-0479">Metal-binding</keyword>
<keyword evidence="7 11" id="KW-0067">ATP-binding</keyword>
<keyword evidence="3 11" id="KW-0808">Transferase</keyword>
<keyword evidence="5 11" id="KW-0547">Nucleotide-binding</keyword>
<feature type="domain" description="Galactokinase N-terminal" evidence="15">
    <location>
        <begin position="10"/>
        <end position="58"/>
    </location>
</feature>
<evidence type="ECO:0000256" key="3">
    <source>
        <dbReference type="ARBA" id="ARBA00022679"/>
    </source>
</evidence>
<protein>
    <recommendedName>
        <fullName evidence="11 12">Galactokinase</fullName>
        <ecNumber evidence="11 12">2.7.1.6</ecNumber>
    </recommendedName>
    <alternativeName>
        <fullName evidence="11">Galactose kinase</fullName>
    </alternativeName>
</protein>
<dbReference type="Pfam" id="PF10509">
    <property type="entry name" value="GalKase_gal_bdg"/>
    <property type="match status" value="1"/>
</dbReference>
<keyword evidence="9 11" id="KW-0299">Galactose metabolism</keyword>
<evidence type="ECO:0000259" key="14">
    <source>
        <dbReference type="Pfam" id="PF08544"/>
    </source>
</evidence>
<dbReference type="NCBIfam" id="TIGR00131">
    <property type="entry name" value="gal_kin"/>
    <property type="match status" value="1"/>
</dbReference>
<evidence type="ECO:0000313" key="16">
    <source>
        <dbReference type="EMBL" id="ROQ21719.1"/>
    </source>
</evidence>
<sequence>MAEFNKLAQAFEYYFQCAPDVMTRAPGRVNLIGEHTDYNQGFVFPAAINFGTDVAVGRRDDRIISAVAMDYSGATSYFSMDDIRFDQAQPWSNYVRGVLKVLSETYDFNGVNMIITGNVPQGAGLSSSASLEIAVLKAVASLYKLPLSGVEAALIGQRAENEFVGCSCGIMDQLISALGKAGNALLLDCQSLAYEYHPINPDYQVVIVNSNVKRGLVDSEYNLRREQCEEAASLLGVESLRAATMDQLYAGRERMSDPVFRRARHVISENDRTLAMGRALEESDYRIVSQLMAESHRSMREDFEITIEPVDTLVAIIDEVIGTQGGVRMTGGGFGGCVVALVPKELVPSVENAVSVEYHARTGIRESLYICTAEQGAFSETSLDENC</sequence>
<dbReference type="Proteomes" id="UP000273643">
    <property type="component" value="Unassembled WGS sequence"/>
</dbReference>
<dbReference type="InterPro" id="IPR006206">
    <property type="entry name" value="Mevalonate/galactokinase"/>
</dbReference>
<dbReference type="InterPro" id="IPR036554">
    <property type="entry name" value="GHMP_kinase_C_sf"/>
</dbReference>
<dbReference type="PRINTS" id="PR00473">
    <property type="entry name" value="GALCTOKINASE"/>
</dbReference>
<comment type="function">
    <text evidence="11">Catalyzes the transfer of the gamma-phosphate of ATP to D-galactose to form alpha-D-galactose-1-phosphate (Gal-1-P).</text>
</comment>
<evidence type="ECO:0000256" key="11">
    <source>
        <dbReference type="HAMAP-Rule" id="MF_00246"/>
    </source>
</evidence>
<comment type="subcellular location">
    <subcellularLocation>
        <location evidence="11">Cytoplasm</location>
    </subcellularLocation>
</comment>
<feature type="binding site" evidence="11">
    <location>
        <begin position="122"/>
        <end position="128"/>
    </location>
    <ligand>
        <name>ATP</name>
        <dbReference type="ChEBI" id="CHEBI:30616"/>
    </ligand>
</feature>
<gene>
    <name evidence="11" type="primary">galK</name>
    <name evidence="16" type="ORF">EDC38_2346</name>
</gene>
<dbReference type="FunFam" id="3.30.230.10:FF:000017">
    <property type="entry name" value="Galactokinase"/>
    <property type="match status" value="1"/>
</dbReference>
<dbReference type="Pfam" id="PF08544">
    <property type="entry name" value="GHMP_kinases_C"/>
    <property type="match status" value="1"/>
</dbReference>
<evidence type="ECO:0000256" key="5">
    <source>
        <dbReference type="ARBA" id="ARBA00022741"/>
    </source>
</evidence>
<dbReference type="UniPathway" id="UPA00214"/>
<dbReference type="PANTHER" id="PTHR10457:SF7">
    <property type="entry name" value="GALACTOKINASE-RELATED"/>
    <property type="match status" value="1"/>
</dbReference>
<dbReference type="SUPFAM" id="SSF55060">
    <property type="entry name" value="GHMP Kinase, C-terminal domain"/>
    <property type="match status" value="1"/>
</dbReference>
<dbReference type="InterPro" id="IPR006204">
    <property type="entry name" value="GHMP_kinase_N_dom"/>
</dbReference>
<keyword evidence="6 11" id="KW-0418">Kinase</keyword>
<comment type="similarity">
    <text evidence="1 11">Belongs to the GHMP kinase family. GalK subfamily.</text>
</comment>
<evidence type="ECO:0000256" key="6">
    <source>
        <dbReference type="ARBA" id="ARBA00022777"/>
    </source>
</evidence>
<keyword evidence="10 11" id="KW-0119">Carbohydrate metabolism</keyword>
<feature type="binding site" evidence="11">
    <location>
        <begin position="34"/>
        <end position="37"/>
    </location>
    <ligand>
        <name>substrate</name>
    </ligand>
</feature>
<keyword evidence="8 11" id="KW-0460">Magnesium</keyword>
<name>A0A3N1P102_9GAMM</name>
<evidence type="ECO:0000256" key="2">
    <source>
        <dbReference type="ARBA" id="ARBA00022490"/>
    </source>
</evidence>
<dbReference type="GO" id="GO:0005524">
    <property type="term" value="F:ATP binding"/>
    <property type="evidence" value="ECO:0007669"/>
    <property type="project" value="UniProtKB-UniRule"/>
</dbReference>
<dbReference type="PANTHER" id="PTHR10457">
    <property type="entry name" value="MEVALONATE KINASE/GALACTOKINASE"/>
    <property type="match status" value="1"/>
</dbReference>
<dbReference type="GO" id="GO:0000287">
    <property type="term" value="F:magnesium ion binding"/>
    <property type="evidence" value="ECO:0007669"/>
    <property type="project" value="UniProtKB-UniRule"/>
</dbReference>
<evidence type="ECO:0000256" key="7">
    <source>
        <dbReference type="ARBA" id="ARBA00022840"/>
    </source>
</evidence>
<dbReference type="OrthoDB" id="250531at2"/>
<dbReference type="Gene3D" id="3.30.70.890">
    <property type="entry name" value="GHMP kinase, C-terminal domain"/>
    <property type="match status" value="1"/>
</dbReference>
<feature type="binding site" evidence="11">
    <location>
        <position position="160"/>
    </location>
    <ligand>
        <name>Mg(2+)</name>
        <dbReference type="ChEBI" id="CHEBI:18420"/>
    </ligand>
</feature>
<dbReference type="InterPro" id="IPR019539">
    <property type="entry name" value="GalKase_N"/>
</dbReference>
<dbReference type="InterPro" id="IPR006203">
    <property type="entry name" value="GHMP_knse_ATP-bd_CS"/>
</dbReference>
<comment type="pathway">
    <text evidence="11">Carbohydrate metabolism; galactose metabolism.</text>
</comment>
<organism evidence="16 17">
    <name type="scientific">Marinimicrobium koreense</name>
    <dbReference type="NCBI Taxonomy" id="306545"/>
    <lineage>
        <taxon>Bacteria</taxon>
        <taxon>Pseudomonadati</taxon>
        <taxon>Pseudomonadota</taxon>
        <taxon>Gammaproteobacteria</taxon>
        <taxon>Cellvibrionales</taxon>
        <taxon>Cellvibrionaceae</taxon>
        <taxon>Marinimicrobium</taxon>
    </lineage>
</organism>
<dbReference type="InterPro" id="IPR014721">
    <property type="entry name" value="Ribsml_uS5_D2-typ_fold_subgr"/>
</dbReference>
<dbReference type="PIRSF" id="PIRSF000530">
    <property type="entry name" value="Galactokinase"/>
    <property type="match status" value="1"/>
</dbReference>
<feature type="site" description="Transition state stabilizer" evidence="11">
    <location>
        <position position="28"/>
    </location>
</feature>
<comment type="caution">
    <text evidence="11">Lacks conserved residue(s) required for the propagation of feature annotation.</text>
</comment>
<dbReference type="GO" id="GO:0005829">
    <property type="term" value="C:cytosol"/>
    <property type="evidence" value="ECO:0007669"/>
    <property type="project" value="TreeGrafter"/>
</dbReference>
<feature type="active site" description="Proton acceptor" evidence="11">
    <location>
        <position position="172"/>
    </location>
</feature>
<dbReference type="EMBL" id="RJUK01000001">
    <property type="protein sequence ID" value="ROQ21719.1"/>
    <property type="molecule type" value="Genomic_DNA"/>
</dbReference>
<dbReference type="InterPro" id="IPR022963">
    <property type="entry name" value="Galactokinase_bac"/>
</dbReference>
<dbReference type="AlphaFoldDB" id="A0A3N1P102"/>
<dbReference type="FunFam" id="3.30.70.890:FF:000001">
    <property type="entry name" value="Galactokinase"/>
    <property type="match status" value="1"/>
</dbReference>
<dbReference type="InterPro" id="IPR013750">
    <property type="entry name" value="GHMP_kinase_C_dom"/>
</dbReference>
<dbReference type="RefSeq" id="WP_123638661.1">
    <property type="nucleotide sequence ID" value="NZ_RJUK01000001.1"/>
</dbReference>
<comment type="caution">
    <text evidence="16">The sequence shown here is derived from an EMBL/GenBank/DDBJ whole genome shotgun (WGS) entry which is preliminary data.</text>
</comment>
<comment type="catalytic activity">
    <reaction evidence="11">
        <text>alpha-D-galactose + ATP = alpha-D-galactose 1-phosphate + ADP + H(+)</text>
        <dbReference type="Rhea" id="RHEA:13553"/>
        <dbReference type="ChEBI" id="CHEBI:15378"/>
        <dbReference type="ChEBI" id="CHEBI:28061"/>
        <dbReference type="ChEBI" id="CHEBI:30616"/>
        <dbReference type="ChEBI" id="CHEBI:58336"/>
        <dbReference type="ChEBI" id="CHEBI:456216"/>
        <dbReference type="EC" id="2.7.1.6"/>
    </reaction>
</comment>
<evidence type="ECO:0000313" key="17">
    <source>
        <dbReference type="Proteomes" id="UP000273643"/>
    </source>
</evidence>
<dbReference type="NCBIfam" id="NF003472">
    <property type="entry name" value="PRK05101.1"/>
    <property type="match status" value="1"/>
</dbReference>
<evidence type="ECO:0000256" key="8">
    <source>
        <dbReference type="ARBA" id="ARBA00022842"/>
    </source>
</evidence>
<evidence type="ECO:0000259" key="13">
    <source>
        <dbReference type="Pfam" id="PF00288"/>
    </source>
</evidence>
<dbReference type="Pfam" id="PF00288">
    <property type="entry name" value="GHMP_kinases_N"/>
    <property type="match status" value="1"/>
</dbReference>
<dbReference type="InterPro" id="IPR020568">
    <property type="entry name" value="Ribosomal_Su5_D2-typ_SF"/>
</dbReference>
<dbReference type="SUPFAM" id="SSF54211">
    <property type="entry name" value="Ribosomal protein S5 domain 2-like"/>
    <property type="match status" value="1"/>
</dbReference>
<reference evidence="16 17" key="1">
    <citation type="submission" date="2018-11" db="EMBL/GenBank/DDBJ databases">
        <title>Genomic Encyclopedia of Type Strains, Phase IV (KMG-IV): sequencing the most valuable type-strain genomes for metagenomic binning, comparative biology and taxonomic classification.</title>
        <authorList>
            <person name="Goeker M."/>
        </authorList>
    </citation>
    <scope>NUCLEOTIDE SEQUENCE [LARGE SCALE GENOMIC DNA]</scope>
    <source>
        <strain evidence="16 17">DSM 16974</strain>
    </source>
</reference>
<feature type="binding site" evidence="11">
    <location>
        <position position="128"/>
    </location>
    <ligand>
        <name>Mg(2+)</name>
        <dbReference type="ChEBI" id="CHEBI:18420"/>
    </ligand>
</feature>
<dbReference type="HAMAP" id="MF_00246">
    <property type="entry name" value="Galactokinase"/>
    <property type="match status" value="1"/>
</dbReference>
<feature type="domain" description="GHMP kinase N-terminal" evidence="13">
    <location>
        <begin position="93"/>
        <end position="180"/>
    </location>
</feature>
<keyword evidence="17" id="KW-1185">Reference proteome</keyword>
<proteinExistence type="inferred from homology"/>
<dbReference type="PRINTS" id="PR00959">
    <property type="entry name" value="MEVGALKINASE"/>
</dbReference>
<accession>A0A3N1P102</accession>
<keyword evidence="2 11" id="KW-0963">Cytoplasm</keyword>
<evidence type="ECO:0000259" key="15">
    <source>
        <dbReference type="Pfam" id="PF10509"/>
    </source>
</evidence>
<dbReference type="GO" id="GO:0004335">
    <property type="term" value="F:galactokinase activity"/>
    <property type="evidence" value="ECO:0007669"/>
    <property type="project" value="UniProtKB-UniRule"/>
</dbReference>
<evidence type="ECO:0000256" key="4">
    <source>
        <dbReference type="ARBA" id="ARBA00022723"/>
    </source>
</evidence>
<dbReference type="GO" id="GO:0006012">
    <property type="term" value="P:galactose metabolic process"/>
    <property type="evidence" value="ECO:0007669"/>
    <property type="project" value="UniProtKB-UniRule"/>
</dbReference>
<dbReference type="Gene3D" id="3.30.230.10">
    <property type="match status" value="1"/>
</dbReference>
<dbReference type="PROSITE" id="PS00627">
    <property type="entry name" value="GHMP_KINASES_ATP"/>
    <property type="match status" value="1"/>
</dbReference>